<keyword evidence="2" id="KW-1185">Reference proteome</keyword>
<comment type="caution">
    <text evidence="1">The sequence shown here is derived from an EMBL/GenBank/DDBJ whole genome shotgun (WGS) entry which is preliminary data.</text>
</comment>
<dbReference type="Proteomes" id="UP001497535">
    <property type="component" value="Unassembled WGS sequence"/>
</dbReference>
<dbReference type="EMBL" id="CAVMJV010000003">
    <property type="protein sequence ID" value="CAK5018995.1"/>
    <property type="molecule type" value="Genomic_DNA"/>
</dbReference>
<proteinExistence type="predicted"/>
<reference evidence="1" key="1">
    <citation type="submission" date="2023-11" db="EMBL/GenBank/DDBJ databases">
        <authorList>
            <person name="Poullet M."/>
        </authorList>
    </citation>
    <scope>NUCLEOTIDE SEQUENCE</scope>
    <source>
        <strain evidence="1">E1834</strain>
    </source>
</reference>
<gene>
    <name evidence="1" type="ORF">MENTE1834_LOCUS4010</name>
</gene>
<name>A0ACB0XV61_MELEN</name>
<evidence type="ECO:0000313" key="1">
    <source>
        <dbReference type="EMBL" id="CAK5018995.1"/>
    </source>
</evidence>
<protein>
    <submittedName>
        <fullName evidence="1">Uncharacterized protein</fullName>
    </submittedName>
</protein>
<sequence length="147" mass="16490">MEVVPSKQNLNDQEYDLNNKGNPLPIVQLFSSNFDLNPILSKKQTGDSFFSSKHPINSGISPVDQNMSPNHQNFEFNPNQILPNHSRQNVNVPFIYSEGHVPSQQYGGPNFGYKPSQNLHMGGANYNNQHHAQQTVHNPKGQIIISI</sequence>
<organism evidence="1 2">
    <name type="scientific">Meloidogyne enterolobii</name>
    <name type="common">Root-knot nematode worm</name>
    <name type="synonym">Meloidogyne mayaguensis</name>
    <dbReference type="NCBI Taxonomy" id="390850"/>
    <lineage>
        <taxon>Eukaryota</taxon>
        <taxon>Metazoa</taxon>
        <taxon>Ecdysozoa</taxon>
        <taxon>Nematoda</taxon>
        <taxon>Chromadorea</taxon>
        <taxon>Rhabditida</taxon>
        <taxon>Tylenchina</taxon>
        <taxon>Tylenchomorpha</taxon>
        <taxon>Tylenchoidea</taxon>
        <taxon>Meloidogynidae</taxon>
        <taxon>Meloidogyninae</taxon>
        <taxon>Meloidogyne</taxon>
    </lineage>
</organism>
<accession>A0ACB0XV61</accession>
<evidence type="ECO:0000313" key="2">
    <source>
        <dbReference type="Proteomes" id="UP001497535"/>
    </source>
</evidence>